<name>R9A4T7_9LEPT</name>
<dbReference type="EMBL" id="AOGZ02000014">
    <property type="protein sequence ID" value="EOQ97223.1"/>
    <property type="molecule type" value="Genomic_DNA"/>
</dbReference>
<dbReference type="STRING" id="1218599.LEP1GSC195_2643"/>
<evidence type="ECO:0000313" key="5">
    <source>
        <dbReference type="Proteomes" id="UP000013984"/>
    </source>
</evidence>
<dbReference type="AlphaFoldDB" id="R9A4T7"/>
<evidence type="ECO:0000259" key="2">
    <source>
        <dbReference type="Pfam" id="PF25222"/>
    </source>
</evidence>
<dbReference type="InterPro" id="IPR057162">
    <property type="entry name" value="DUF7840"/>
</dbReference>
<organism evidence="4 5">
    <name type="scientific">Leptospira wolbachii serovar Codice str. CDC</name>
    <dbReference type="NCBI Taxonomy" id="1218599"/>
    <lineage>
        <taxon>Bacteria</taxon>
        <taxon>Pseudomonadati</taxon>
        <taxon>Spirochaetota</taxon>
        <taxon>Spirochaetia</taxon>
        <taxon>Leptospirales</taxon>
        <taxon>Leptospiraceae</taxon>
        <taxon>Leptospira</taxon>
    </lineage>
</organism>
<dbReference type="RefSeq" id="WP_015682526.1">
    <property type="nucleotide sequence ID" value="NZ_AOGZ02000014.1"/>
</dbReference>
<feature type="domain" description="Lnb N-terminal periplasmic" evidence="1">
    <location>
        <begin position="153"/>
        <end position="322"/>
    </location>
</feature>
<proteinExistence type="predicted"/>
<dbReference type="Pfam" id="PF25225">
    <property type="entry name" value="DUF7843"/>
    <property type="match status" value="1"/>
</dbReference>
<dbReference type="Pfam" id="PF25222">
    <property type="entry name" value="DUF7840"/>
    <property type="match status" value="1"/>
</dbReference>
<dbReference type="OrthoDB" id="9759948at2"/>
<keyword evidence="5" id="KW-1185">Reference proteome</keyword>
<protein>
    <submittedName>
        <fullName evidence="4">PF13387 domain protein</fullName>
    </submittedName>
</protein>
<gene>
    <name evidence="4" type="ORF">LEP1GSC195_2643</name>
</gene>
<dbReference type="InterPro" id="IPR057165">
    <property type="entry name" value="DUF7843"/>
</dbReference>
<dbReference type="Proteomes" id="UP000013984">
    <property type="component" value="Unassembled WGS sequence"/>
</dbReference>
<accession>R9A4T7</accession>
<comment type="caution">
    <text evidence="4">The sequence shown here is derived from an EMBL/GenBank/DDBJ whole genome shotgun (WGS) entry which is preliminary data.</text>
</comment>
<reference evidence="4" key="1">
    <citation type="submission" date="2013-04" db="EMBL/GenBank/DDBJ databases">
        <authorList>
            <person name="Harkins D.M."/>
            <person name="Durkin A.S."/>
            <person name="Brinkac L.M."/>
            <person name="Haft D.H."/>
            <person name="Selengut J.D."/>
            <person name="Sanka R."/>
            <person name="DePew J."/>
            <person name="Purushe J."/>
            <person name="Galloway R.L."/>
            <person name="Vinetz J.M."/>
            <person name="Sutton G.G."/>
            <person name="Nierman W.C."/>
            <person name="Fouts D.E."/>
        </authorList>
    </citation>
    <scope>NUCLEOTIDE SEQUENCE [LARGE SCALE GENOMIC DNA]</scope>
    <source>
        <strain evidence="4">CDC</strain>
    </source>
</reference>
<dbReference type="Pfam" id="PF13387">
    <property type="entry name" value="Lnb_N"/>
    <property type="match status" value="1"/>
</dbReference>
<dbReference type="InterPro" id="IPR025178">
    <property type="entry name" value="Lnb_N"/>
</dbReference>
<evidence type="ECO:0000259" key="3">
    <source>
        <dbReference type="Pfam" id="PF25225"/>
    </source>
</evidence>
<sequence length="677" mass="78186">MVAVFGLLGATKTNELLADPAAFVFLDSQKTKEWGRFQPDSPANSNRLTELLLQSDEMQLYKHPEWIRLLHYERNWEGKYKSKITSDRFFFSPSGNVDPQAELHATIRSFFVTEEVPEGLLHPLCSYPARYLFFKKHLHFEFYSISNVSCDRYRNWKTSLNTDSVSVVFASHYLQSPASFFGHTLLKLNQDTNVSSQTELLDYGVNYAADAKGYNFVSYAYLGLTGGYQGKFYLFPYFLKVNEYNDLENRDLWEYEIHLNEFEREILVSHLWELSRAEFDYYFLSKNCSYLLLEWLEVAKPDLALKSKLGIIVSPVDTIKLYLGETGLVLGKKYRPSLYSEIKSKLLEMNPEEKEMFWLLADFYNVTSYPDILKGFRADKIRNDLVLDATLETYRYQKNRGIDFSESAKLKYQHLLSMRSQIPGEILSYKPRFEAVHPPETSHPMARVSLGGGHSNLGSFVEWKYRVAYHDLLNSSKGTPPNGELVFFDGTVRNYEGKRPEFTSLSAIRILSLQPYNSISKQLSYLLDLGWQTVVFSKEKDVSGPIRTFEDSNSYFRKQVSNVDMAVGYSFADEFSKSSERFGVFSLLAGIKLQSHPWFETGSRFGPNIQGLYQKEFGNWKILGGIVSQHYTSSRNPNTTSGSIKLRYLLSNTAELRLELLSERLYQEVNLSFQYLF</sequence>
<feature type="domain" description="DUF7843" evidence="3">
    <location>
        <begin position="59"/>
        <end position="136"/>
    </location>
</feature>
<evidence type="ECO:0000259" key="1">
    <source>
        <dbReference type="Pfam" id="PF13387"/>
    </source>
</evidence>
<feature type="domain" description="DUF7840" evidence="2">
    <location>
        <begin position="438"/>
        <end position="670"/>
    </location>
</feature>
<evidence type="ECO:0000313" key="4">
    <source>
        <dbReference type="EMBL" id="EOQ97223.1"/>
    </source>
</evidence>